<comment type="caution">
    <text evidence="1">The sequence shown here is derived from an EMBL/GenBank/DDBJ whole genome shotgun (WGS) entry which is preliminary data.</text>
</comment>
<protein>
    <submittedName>
        <fullName evidence="1">Uncharacterized protein</fullName>
    </submittedName>
</protein>
<gene>
    <name evidence="1" type="ORF">O6H91_17G057900</name>
</gene>
<dbReference type="EMBL" id="CM055108">
    <property type="protein sequence ID" value="KAJ7525593.1"/>
    <property type="molecule type" value="Genomic_DNA"/>
</dbReference>
<reference evidence="2" key="1">
    <citation type="journal article" date="2024" name="Proc. Natl. Acad. Sci. U.S.A.">
        <title>Extraordinary preservation of gene collinearity over three hundred million years revealed in homosporous lycophytes.</title>
        <authorList>
            <person name="Li C."/>
            <person name="Wickell D."/>
            <person name="Kuo L.Y."/>
            <person name="Chen X."/>
            <person name="Nie B."/>
            <person name="Liao X."/>
            <person name="Peng D."/>
            <person name="Ji J."/>
            <person name="Jenkins J."/>
            <person name="Williams M."/>
            <person name="Shu S."/>
            <person name="Plott C."/>
            <person name="Barry K."/>
            <person name="Rajasekar S."/>
            <person name="Grimwood J."/>
            <person name="Han X."/>
            <person name="Sun S."/>
            <person name="Hou Z."/>
            <person name="He W."/>
            <person name="Dai G."/>
            <person name="Sun C."/>
            <person name="Schmutz J."/>
            <person name="Leebens-Mack J.H."/>
            <person name="Li F.W."/>
            <person name="Wang L."/>
        </authorList>
    </citation>
    <scope>NUCLEOTIDE SEQUENCE [LARGE SCALE GENOMIC DNA]</scope>
    <source>
        <strain evidence="2">cv. PW_Plant_1</strain>
    </source>
</reference>
<proteinExistence type="predicted"/>
<evidence type="ECO:0000313" key="1">
    <source>
        <dbReference type="EMBL" id="KAJ7525593.1"/>
    </source>
</evidence>
<dbReference type="Proteomes" id="UP001162992">
    <property type="component" value="Chromosome 17"/>
</dbReference>
<keyword evidence="2" id="KW-1185">Reference proteome</keyword>
<evidence type="ECO:0000313" key="2">
    <source>
        <dbReference type="Proteomes" id="UP001162992"/>
    </source>
</evidence>
<accession>A0ACC2B773</accession>
<name>A0ACC2B773_DIPCM</name>
<organism evidence="1 2">
    <name type="scientific">Diphasiastrum complanatum</name>
    <name type="common">Issler's clubmoss</name>
    <name type="synonym">Lycopodium complanatum</name>
    <dbReference type="NCBI Taxonomy" id="34168"/>
    <lineage>
        <taxon>Eukaryota</taxon>
        <taxon>Viridiplantae</taxon>
        <taxon>Streptophyta</taxon>
        <taxon>Embryophyta</taxon>
        <taxon>Tracheophyta</taxon>
        <taxon>Lycopodiopsida</taxon>
        <taxon>Lycopodiales</taxon>
        <taxon>Lycopodiaceae</taxon>
        <taxon>Lycopodioideae</taxon>
        <taxon>Diphasiastrum</taxon>
    </lineage>
</organism>
<sequence>MMAHGAAAAAATDMFTPQHTAGRVLCCMCGISMPPNAANMCVACLRSQVDITEGLQKQVTLLFCTECGRYLQPPRTWIKAQLESKELLTFCIKRLKNLNKVRLVDAGFVWTEPHSKRLKVKLKIQKEVVNGAIMEQSYVVEYVVVDNMCDSCSRAAANPDQWVAVVQVRQKVDHKRTFFFLEQLILKHSAADQAINIKQMHDGVDFFYSNRSHALKLLDFLTNVVPIKSRHDKQLVSHDTKSNTYNYKFTFSVEICPVCRGDLVCLPQKVAAGLGNIGPLVLCIRVSNNLLLLDPHNLRSAYVDASQYRRLPYRPLLSSKQLVEYVVLDIEIESEVSAVGGNWALADAQVVRSSDFGKNDTIFTTKTHLGHLLHPGDYALGYDLYGANVNDLELDKYKGLVIPDVILVKKSYEEKRQKRRGRSRPWKLKNLPMEVDTTVAGGRQEEEKMAGDYEKFLEELEEDPELRSKIALYKDPTYRESSEIASMSDGEEPPSVPLEELLAELRLEEYSVKGSDDDDDMSVS</sequence>